<protein>
    <recommendedName>
        <fullName evidence="3">CchlP</fullName>
    </recommendedName>
</protein>
<dbReference type="EMBL" id="VYUA01000004">
    <property type="protein sequence ID" value="KAB2593333.1"/>
    <property type="molecule type" value="Genomic_DNA"/>
</dbReference>
<sequence>MEAELTALAASGATTFVGLMATEAWSQVRGRLARFLARGEDSEAVDAELEESREELVAARRSGDEDSAEDIAAAWRVRLRRALRDNPEAAGELRELLDELAPHQAPGPTVTVNNSTNGGTYYGQVIQGHDISGLTFHSGGTAAPRREPGTA</sequence>
<reference evidence="1 2" key="1">
    <citation type="submission" date="2019-09" db="EMBL/GenBank/DDBJ databases">
        <authorList>
            <person name="Liu P."/>
        </authorList>
    </citation>
    <scope>NUCLEOTIDE SEQUENCE [LARGE SCALE GENOMIC DNA]</scope>
    <source>
        <strain evidence="1 2">TRM68085</strain>
    </source>
</reference>
<evidence type="ECO:0000313" key="1">
    <source>
        <dbReference type="EMBL" id="KAB2593333.1"/>
    </source>
</evidence>
<evidence type="ECO:0000313" key="2">
    <source>
        <dbReference type="Proteomes" id="UP000326907"/>
    </source>
</evidence>
<keyword evidence="2" id="KW-1185">Reference proteome</keyword>
<dbReference type="RefSeq" id="WP_151509459.1">
    <property type="nucleotide sequence ID" value="NZ_JBMVCA010000007.1"/>
</dbReference>
<name>A0A5N5ESC3_9ACTN</name>
<accession>A0A5N5ESC3</accession>
<organism evidence="1 2">
    <name type="scientific">Streptomyces arboris</name>
    <dbReference type="NCBI Taxonomy" id="2600619"/>
    <lineage>
        <taxon>Bacteria</taxon>
        <taxon>Bacillati</taxon>
        <taxon>Actinomycetota</taxon>
        <taxon>Actinomycetes</taxon>
        <taxon>Kitasatosporales</taxon>
        <taxon>Streptomycetaceae</taxon>
        <taxon>Streptomyces</taxon>
    </lineage>
</organism>
<comment type="caution">
    <text evidence="1">The sequence shown here is derived from an EMBL/GenBank/DDBJ whole genome shotgun (WGS) entry which is preliminary data.</text>
</comment>
<dbReference type="AlphaFoldDB" id="A0A5N5ESC3"/>
<dbReference type="Proteomes" id="UP000326907">
    <property type="component" value="Unassembled WGS sequence"/>
</dbReference>
<evidence type="ECO:0008006" key="3">
    <source>
        <dbReference type="Google" id="ProtNLM"/>
    </source>
</evidence>
<proteinExistence type="predicted"/>
<gene>
    <name evidence="1" type="ORF">F5983_06910</name>
</gene>